<evidence type="ECO:0000313" key="2">
    <source>
        <dbReference type="EMBL" id="GBO29131.1"/>
    </source>
</evidence>
<dbReference type="EMBL" id="BGPR01052281">
    <property type="protein sequence ID" value="GBO29131.1"/>
    <property type="molecule type" value="Genomic_DNA"/>
</dbReference>
<gene>
    <name evidence="2" type="ORF">AVEN_216055_1</name>
</gene>
<reference evidence="2 3" key="1">
    <citation type="journal article" date="2019" name="Sci. Rep.">
        <title>Orb-weaving spider Araneus ventricosus genome elucidates the spidroin gene catalogue.</title>
        <authorList>
            <person name="Kono N."/>
            <person name="Nakamura H."/>
            <person name="Ohtoshi R."/>
            <person name="Moran D.A.P."/>
            <person name="Shinohara A."/>
            <person name="Yoshida Y."/>
            <person name="Fujiwara M."/>
            <person name="Mori M."/>
            <person name="Tomita M."/>
            <person name="Arakawa K."/>
        </authorList>
    </citation>
    <scope>NUCLEOTIDE SEQUENCE [LARGE SCALE GENOMIC DNA]</scope>
</reference>
<dbReference type="Proteomes" id="UP000499080">
    <property type="component" value="Unassembled WGS sequence"/>
</dbReference>
<keyword evidence="3" id="KW-1185">Reference proteome</keyword>
<sequence>MVSNAKSRRNEDTTPEEGCSTVEGRITRYCTPAMVPAWMDYPV</sequence>
<name>A0A4Y2VWS3_ARAVE</name>
<feature type="region of interest" description="Disordered" evidence="1">
    <location>
        <begin position="1"/>
        <end position="22"/>
    </location>
</feature>
<accession>A0A4Y2VWS3</accession>
<feature type="non-terminal residue" evidence="2">
    <location>
        <position position="43"/>
    </location>
</feature>
<evidence type="ECO:0000313" key="3">
    <source>
        <dbReference type="Proteomes" id="UP000499080"/>
    </source>
</evidence>
<protein>
    <submittedName>
        <fullName evidence="2">Uncharacterized protein</fullName>
    </submittedName>
</protein>
<dbReference type="AlphaFoldDB" id="A0A4Y2VWS3"/>
<comment type="caution">
    <text evidence="2">The sequence shown here is derived from an EMBL/GenBank/DDBJ whole genome shotgun (WGS) entry which is preliminary data.</text>
</comment>
<evidence type="ECO:0000256" key="1">
    <source>
        <dbReference type="SAM" id="MobiDB-lite"/>
    </source>
</evidence>
<organism evidence="2 3">
    <name type="scientific">Araneus ventricosus</name>
    <name type="common">Orbweaver spider</name>
    <name type="synonym">Epeira ventricosa</name>
    <dbReference type="NCBI Taxonomy" id="182803"/>
    <lineage>
        <taxon>Eukaryota</taxon>
        <taxon>Metazoa</taxon>
        <taxon>Ecdysozoa</taxon>
        <taxon>Arthropoda</taxon>
        <taxon>Chelicerata</taxon>
        <taxon>Arachnida</taxon>
        <taxon>Araneae</taxon>
        <taxon>Araneomorphae</taxon>
        <taxon>Entelegynae</taxon>
        <taxon>Araneoidea</taxon>
        <taxon>Araneidae</taxon>
        <taxon>Araneus</taxon>
    </lineage>
</organism>
<proteinExistence type="predicted"/>